<protein>
    <submittedName>
        <fullName evidence="7">Zinc-dependent alcohol dehydrogenase family protein</fullName>
    </submittedName>
</protein>
<dbReference type="InterPro" id="IPR002328">
    <property type="entry name" value="ADH_Zn_CS"/>
</dbReference>
<gene>
    <name evidence="7" type="ORF">HQ945_13700</name>
</gene>
<sequence length="338" mass="36334">MFGTMLYGPGDVRFEERPEPKIEKPTDAVIKLSASCVCGSDLWPYRGANEVTAPLAMGHEYCGVVVEVGSDVKTVRPGQFVVGSFVISDNTCPHCRFGFQSSCEQREFMIGAQSPYARVPLADGTLVATESQPEEDLIPSLLAVSDVLGTGWYAADAARVQPGSTVVVVGDGAVGLMGVLAAKQMEAGRIIIMSRHKTRQDLALEYGATDIVSERGEEGIARIKQLTKKVGADSVLECVGTQESMNQALQVARPGSMIGYVGVPHGVQFDGQSLFFAQVGMLGGPAPVRRFLPHLMDLVLTRKINPGKVFDLTLPLADVAEGYKAMDERRAIKTMLRV</sequence>
<dbReference type="SUPFAM" id="SSF50129">
    <property type="entry name" value="GroES-like"/>
    <property type="match status" value="1"/>
</dbReference>
<proteinExistence type="inferred from homology"/>
<dbReference type="InterPro" id="IPR036291">
    <property type="entry name" value="NAD(P)-bd_dom_sf"/>
</dbReference>
<evidence type="ECO:0000256" key="5">
    <source>
        <dbReference type="RuleBase" id="RU361277"/>
    </source>
</evidence>
<keyword evidence="3 5" id="KW-0862">Zinc</keyword>
<evidence type="ECO:0000256" key="1">
    <source>
        <dbReference type="ARBA" id="ARBA00001947"/>
    </source>
</evidence>
<evidence type="ECO:0000256" key="2">
    <source>
        <dbReference type="ARBA" id="ARBA00022723"/>
    </source>
</evidence>
<reference evidence="7 8" key="1">
    <citation type="submission" date="2020-05" db="EMBL/GenBank/DDBJ databases">
        <authorList>
            <person name="Kim M.K."/>
        </authorList>
    </citation>
    <scope>NUCLEOTIDE SEQUENCE [LARGE SCALE GENOMIC DNA]</scope>
    <source>
        <strain evidence="7 8">BT25</strain>
    </source>
</reference>
<dbReference type="SMART" id="SM00829">
    <property type="entry name" value="PKS_ER"/>
    <property type="match status" value="1"/>
</dbReference>
<dbReference type="Gene3D" id="3.40.50.720">
    <property type="entry name" value="NAD(P)-binding Rossmann-like Domain"/>
    <property type="match status" value="1"/>
</dbReference>
<evidence type="ECO:0000313" key="7">
    <source>
        <dbReference type="EMBL" id="NTS32311.1"/>
    </source>
</evidence>
<dbReference type="GO" id="GO:0008270">
    <property type="term" value="F:zinc ion binding"/>
    <property type="evidence" value="ECO:0007669"/>
    <property type="project" value="InterPro"/>
</dbReference>
<evidence type="ECO:0000256" key="4">
    <source>
        <dbReference type="ARBA" id="ARBA00023002"/>
    </source>
</evidence>
<evidence type="ECO:0000259" key="6">
    <source>
        <dbReference type="SMART" id="SM00829"/>
    </source>
</evidence>
<evidence type="ECO:0000313" key="8">
    <source>
        <dbReference type="Proteomes" id="UP000550508"/>
    </source>
</evidence>
<dbReference type="CDD" id="cd08287">
    <property type="entry name" value="FDH_like_ADH3"/>
    <property type="match status" value="1"/>
</dbReference>
<dbReference type="RefSeq" id="WP_113282095.1">
    <property type="nucleotide sequence ID" value="NZ_JABUMX010000003.1"/>
</dbReference>
<keyword evidence="8" id="KW-1185">Reference proteome</keyword>
<organism evidence="7 8">
    <name type="scientific">Phyllobacterium pellucidum</name>
    <dbReference type="NCBI Taxonomy" id="2740464"/>
    <lineage>
        <taxon>Bacteria</taxon>
        <taxon>Pseudomonadati</taxon>
        <taxon>Pseudomonadota</taxon>
        <taxon>Alphaproteobacteria</taxon>
        <taxon>Hyphomicrobiales</taxon>
        <taxon>Phyllobacteriaceae</taxon>
        <taxon>Phyllobacterium</taxon>
    </lineage>
</organism>
<keyword evidence="2 5" id="KW-0479">Metal-binding</keyword>
<name>A0A849VQZ3_9HYPH</name>
<dbReference type="Gene3D" id="3.90.180.10">
    <property type="entry name" value="Medium-chain alcohol dehydrogenases, catalytic domain"/>
    <property type="match status" value="1"/>
</dbReference>
<dbReference type="SUPFAM" id="SSF51735">
    <property type="entry name" value="NAD(P)-binding Rossmann-fold domains"/>
    <property type="match status" value="1"/>
</dbReference>
<dbReference type="InterPro" id="IPR020843">
    <property type="entry name" value="ER"/>
</dbReference>
<dbReference type="PANTHER" id="PTHR42813">
    <property type="entry name" value="ZINC-TYPE ALCOHOL DEHYDROGENASE-LIKE"/>
    <property type="match status" value="1"/>
</dbReference>
<dbReference type="Pfam" id="PF00107">
    <property type="entry name" value="ADH_zinc_N"/>
    <property type="match status" value="1"/>
</dbReference>
<dbReference type="EMBL" id="JABUMX010000003">
    <property type="protein sequence ID" value="NTS32311.1"/>
    <property type="molecule type" value="Genomic_DNA"/>
</dbReference>
<dbReference type="PROSITE" id="PS00059">
    <property type="entry name" value="ADH_ZINC"/>
    <property type="match status" value="1"/>
</dbReference>
<comment type="caution">
    <text evidence="7">The sequence shown here is derived from an EMBL/GenBank/DDBJ whole genome shotgun (WGS) entry which is preliminary data.</text>
</comment>
<dbReference type="AlphaFoldDB" id="A0A849VQZ3"/>
<evidence type="ECO:0000256" key="3">
    <source>
        <dbReference type="ARBA" id="ARBA00022833"/>
    </source>
</evidence>
<comment type="similarity">
    <text evidence="5">Belongs to the zinc-containing alcohol dehydrogenase family.</text>
</comment>
<dbReference type="InterPro" id="IPR013154">
    <property type="entry name" value="ADH-like_N"/>
</dbReference>
<dbReference type="GO" id="GO:0016616">
    <property type="term" value="F:oxidoreductase activity, acting on the CH-OH group of donors, NAD or NADP as acceptor"/>
    <property type="evidence" value="ECO:0007669"/>
    <property type="project" value="UniProtKB-ARBA"/>
</dbReference>
<accession>A0A849VQZ3</accession>
<comment type="cofactor">
    <cofactor evidence="1 5">
        <name>Zn(2+)</name>
        <dbReference type="ChEBI" id="CHEBI:29105"/>
    </cofactor>
</comment>
<dbReference type="PANTHER" id="PTHR42813:SF2">
    <property type="entry name" value="DEHYDROGENASE, ZINC-CONTAINING, PUTATIVE (AFU_ORTHOLOGUE AFUA_2G02810)-RELATED"/>
    <property type="match status" value="1"/>
</dbReference>
<dbReference type="InterPro" id="IPR011032">
    <property type="entry name" value="GroES-like_sf"/>
</dbReference>
<dbReference type="Proteomes" id="UP000550508">
    <property type="component" value="Unassembled WGS sequence"/>
</dbReference>
<keyword evidence="4" id="KW-0560">Oxidoreductase</keyword>
<dbReference type="InterPro" id="IPR013149">
    <property type="entry name" value="ADH-like_C"/>
</dbReference>
<dbReference type="Pfam" id="PF08240">
    <property type="entry name" value="ADH_N"/>
    <property type="match status" value="1"/>
</dbReference>
<feature type="domain" description="Enoyl reductase (ER)" evidence="6">
    <location>
        <begin position="8"/>
        <end position="336"/>
    </location>
</feature>